<evidence type="ECO:0000256" key="8">
    <source>
        <dbReference type="ARBA" id="ARBA00022839"/>
    </source>
</evidence>
<comment type="catalytic activity">
    <reaction evidence="10 11">
        <text>DNA(n) + a 2'-deoxyribonucleoside 5'-triphosphate = DNA(n+1) + diphosphate</text>
        <dbReference type="Rhea" id="RHEA:22508"/>
        <dbReference type="Rhea" id="RHEA-COMP:17339"/>
        <dbReference type="Rhea" id="RHEA-COMP:17340"/>
        <dbReference type="ChEBI" id="CHEBI:33019"/>
        <dbReference type="ChEBI" id="CHEBI:61560"/>
        <dbReference type="ChEBI" id="CHEBI:173112"/>
        <dbReference type="EC" id="2.7.7.7"/>
    </reaction>
</comment>
<evidence type="ECO:0000256" key="1">
    <source>
        <dbReference type="ARBA" id="ARBA00003452"/>
    </source>
</evidence>
<dbReference type="Pfam" id="PF07733">
    <property type="entry name" value="DNA_pol3_alpha"/>
    <property type="match status" value="2"/>
</dbReference>
<dbReference type="InterPro" id="IPR004013">
    <property type="entry name" value="PHP_dom"/>
</dbReference>
<feature type="region of interest" description="Disordered" evidence="12">
    <location>
        <begin position="190"/>
        <end position="218"/>
    </location>
</feature>
<dbReference type="Pfam" id="PF00929">
    <property type="entry name" value="RNase_T"/>
    <property type="match status" value="1"/>
</dbReference>
<dbReference type="GO" id="GO:0005737">
    <property type="term" value="C:cytoplasm"/>
    <property type="evidence" value="ECO:0007669"/>
    <property type="project" value="UniProtKB-SubCell"/>
</dbReference>
<evidence type="ECO:0000256" key="6">
    <source>
        <dbReference type="ARBA" id="ARBA00022722"/>
    </source>
</evidence>
<dbReference type="EC" id="2.7.7.7" evidence="11"/>
<organism evidence="15 16">
    <name type="scientific">Hydrogenibacillus schlegelii</name>
    <name type="common">Bacillus schlegelii</name>
    <dbReference type="NCBI Taxonomy" id="1484"/>
    <lineage>
        <taxon>Bacteria</taxon>
        <taxon>Bacillati</taxon>
        <taxon>Bacillota</taxon>
        <taxon>Bacilli</taxon>
        <taxon>Bacillales</taxon>
        <taxon>Bacillales Family X. Incertae Sedis</taxon>
        <taxon>Hydrogenibacillus</taxon>
    </lineage>
</organism>
<keyword evidence="5 11" id="KW-0235">DNA replication</keyword>
<dbReference type="Gene3D" id="3.30.1900.20">
    <property type="match status" value="2"/>
</dbReference>
<dbReference type="InterPro" id="IPR044923">
    <property type="entry name" value="PolC_middle_finger_sf"/>
</dbReference>
<evidence type="ECO:0000256" key="5">
    <source>
        <dbReference type="ARBA" id="ARBA00022705"/>
    </source>
</evidence>
<evidence type="ECO:0000313" key="15">
    <source>
        <dbReference type="EMBL" id="PTQ54981.1"/>
    </source>
</evidence>
<dbReference type="Gene3D" id="6.10.140.1510">
    <property type="match status" value="1"/>
</dbReference>
<dbReference type="Gene3D" id="1.10.150.870">
    <property type="match status" value="1"/>
</dbReference>
<evidence type="ECO:0000256" key="12">
    <source>
        <dbReference type="SAM" id="MobiDB-lite"/>
    </source>
</evidence>
<dbReference type="GO" id="GO:0003887">
    <property type="term" value="F:DNA-directed DNA polymerase activity"/>
    <property type="evidence" value="ECO:0007669"/>
    <property type="project" value="UniProtKB-UniRule"/>
</dbReference>
<name>A0A2T5GFL6_HYDSH</name>
<proteinExistence type="inferred from homology"/>
<dbReference type="GO" id="GO:0006261">
    <property type="term" value="P:DNA-templated DNA replication"/>
    <property type="evidence" value="ECO:0007669"/>
    <property type="project" value="UniProtKB-UniRule"/>
</dbReference>
<dbReference type="InterPro" id="IPR003141">
    <property type="entry name" value="Pol/His_phosphatase_N"/>
</dbReference>
<evidence type="ECO:0000256" key="9">
    <source>
        <dbReference type="ARBA" id="ARBA00022932"/>
    </source>
</evidence>
<keyword evidence="7 11" id="KW-0378">Hydrolase</keyword>
<keyword evidence="2 11" id="KW-0963">Cytoplasm</keyword>
<accession>A0A2T5GFL6</accession>
<dbReference type="CDD" id="cd06127">
    <property type="entry name" value="DEDDh"/>
    <property type="match status" value="1"/>
</dbReference>
<dbReference type="InterPro" id="IPR006054">
    <property type="entry name" value="DnaQ"/>
</dbReference>
<keyword evidence="4 11" id="KW-0548">Nucleotidyltransferase</keyword>
<dbReference type="InterPro" id="IPR006308">
    <property type="entry name" value="Pol_III_a_PolC-type_gram_pos"/>
</dbReference>
<dbReference type="Gene3D" id="3.20.20.140">
    <property type="entry name" value="Metal-dependent hydrolases"/>
    <property type="match status" value="2"/>
</dbReference>
<dbReference type="InterPro" id="IPR004805">
    <property type="entry name" value="DnaE2/DnaE/PolC"/>
</dbReference>
<dbReference type="GO" id="GO:0003677">
    <property type="term" value="F:DNA binding"/>
    <property type="evidence" value="ECO:0007669"/>
    <property type="project" value="UniProtKB-UniRule"/>
</dbReference>
<dbReference type="PANTHER" id="PTHR32294:SF5">
    <property type="entry name" value="DNA POLYMERASE III POLC-TYPE"/>
    <property type="match status" value="1"/>
</dbReference>
<dbReference type="NCBIfam" id="TIGR00573">
    <property type="entry name" value="dnaq"/>
    <property type="match status" value="1"/>
</dbReference>
<comment type="function">
    <text evidence="1 11">Required for replicative DNA synthesis. This DNA polymerase also exhibits 3' to 5' exonuclease activity.</text>
</comment>
<dbReference type="InterPro" id="IPR011708">
    <property type="entry name" value="DNA_pol3_alpha_NTPase_dom"/>
</dbReference>
<dbReference type="Pfam" id="PF17657">
    <property type="entry name" value="DNA_pol3_finger"/>
    <property type="match status" value="1"/>
</dbReference>
<dbReference type="Gene3D" id="2.40.50.140">
    <property type="entry name" value="Nucleic acid-binding proteins"/>
    <property type="match status" value="1"/>
</dbReference>
<evidence type="ECO:0000256" key="4">
    <source>
        <dbReference type="ARBA" id="ARBA00022695"/>
    </source>
</evidence>
<dbReference type="SMART" id="SM00479">
    <property type="entry name" value="EXOIII"/>
    <property type="match status" value="1"/>
</dbReference>
<dbReference type="Proteomes" id="UP000244180">
    <property type="component" value="Unassembled WGS sequence"/>
</dbReference>
<dbReference type="RefSeq" id="WP_272999418.1">
    <property type="nucleotide sequence ID" value="NZ_PEBV01000001.1"/>
</dbReference>
<feature type="domain" description="Exonuclease" evidence="13">
    <location>
        <begin position="430"/>
        <end position="596"/>
    </location>
</feature>
<evidence type="ECO:0000256" key="3">
    <source>
        <dbReference type="ARBA" id="ARBA00022679"/>
    </source>
</evidence>
<gene>
    <name evidence="11" type="primary">polC</name>
    <name evidence="15" type="ORF">HSCHL_1924</name>
</gene>
<dbReference type="InterPro" id="IPR012340">
    <property type="entry name" value="NA-bd_OB-fold"/>
</dbReference>
<dbReference type="NCBIfam" id="TIGR01405">
    <property type="entry name" value="polC_Gram_pos"/>
    <property type="match status" value="1"/>
</dbReference>
<dbReference type="HAMAP" id="MF_00356">
    <property type="entry name" value="DNApol_PolC"/>
    <property type="match status" value="1"/>
</dbReference>
<keyword evidence="8 11" id="KW-0269">Exonuclease</keyword>
<dbReference type="Gene3D" id="1.10.150.700">
    <property type="entry name" value="PolC, middle finger domain"/>
    <property type="match status" value="1"/>
</dbReference>
<dbReference type="Pfam" id="PF14579">
    <property type="entry name" value="HHH_6"/>
    <property type="match status" value="1"/>
</dbReference>
<dbReference type="InterPro" id="IPR036397">
    <property type="entry name" value="RNaseH_sf"/>
</dbReference>
<dbReference type="NCBIfam" id="NF001688">
    <property type="entry name" value="PRK00448.1"/>
    <property type="match status" value="1"/>
</dbReference>
<evidence type="ECO:0000256" key="2">
    <source>
        <dbReference type="ARBA" id="ARBA00022490"/>
    </source>
</evidence>
<dbReference type="Pfam" id="PF02811">
    <property type="entry name" value="PHP"/>
    <property type="match status" value="1"/>
</dbReference>
<evidence type="ECO:0000256" key="7">
    <source>
        <dbReference type="ARBA" id="ARBA00022801"/>
    </source>
</evidence>
<reference evidence="15 16" key="1">
    <citation type="submission" date="2017-08" db="EMBL/GenBank/DDBJ databases">
        <title>Burning lignite coal seam in the remote Altai Mountains harbors a hydrogen-driven thermophilic microbial community.</title>
        <authorList>
            <person name="Kadnikov V.V."/>
            <person name="Mardanov A.V."/>
            <person name="Ivasenko D."/>
            <person name="Beletsky A.V."/>
            <person name="Karnachuk O.V."/>
            <person name="Ravin N.V."/>
        </authorList>
    </citation>
    <scope>NUCLEOTIDE SEQUENCE [LARGE SCALE GENOMIC DNA]</scope>
    <source>
        <strain evidence="15">AL33</strain>
    </source>
</reference>
<dbReference type="CDD" id="cd07435">
    <property type="entry name" value="PHP_PolIIIA_POLC"/>
    <property type="match status" value="1"/>
</dbReference>
<dbReference type="InterPro" id="IPR013520">
    <property type="entry name" value="Ribonucl_H"/>
</dbReference>
<feature type="domain" description="Polymerase/histidinol phosphatase N-terminal" evidence="14">
    <location>
        <begin position="344"/>
        <end position="411"/>
    </location>
</feature>
<dbReference type="GO" id="GO:0008408">
    <property type="term" value="F:3'-5' exonuclease activity"/>
    <property type="evidence" value="ECO:0007669"/>
    <property type="project" value="UniProtKB-UniRule"/>
</dbReference>
<evidence type="ECO:0000256" key="10">
    <source>
        <dbReference type="ARBA" id="ARBA00049244"/>
    </source>
</evidence>
<evidence type="ECO:0000259" key="14">
    <source>
        <dbReference type="SMART" id="SM00481"/>
    </source>
</evidence>
<protein>
    <recommendedName>
        <fullName evidence="11">DNA polymerase III PolC-type</fullName>
        <shortName evidence="11">PolIII</shortName>
        <ecNumber evidence="11">2.7.7.7</ecNumber>
    </recommendedName>
</protein>
<comment type="similarity">
    <text evidence="11">Belongs to the DNA polymerase type-C family. PolC subfamily.</text>
</comment>
<sequence length="1447" mass="158095">MKGVIDPALGGLMARVPPEDKLSEALQAARLERLVVYPDARRWIIRIAAPALLPAAPLIAWEAALGAAFRDVADVELWVRIEPPPPFPAVARGYGDALLGYLAARHPLLAAAIVDVAFEATDDGRAVLYVEPAAVPAFQNGALKTLRRFFAQYVGRTPEVAVLPAPDDAVRAAARRERLAAAEEAALASVVERASPSDGEGRPPAGPRQNGNGAAEAAAVGTEAAETVLFGRPIAARPVALRSVAEGEDVAVEGVVFAREERPTRTGAVLLLKIADGESALAVKLFLRKGDDAVRAAALQEGVRARFRGRVAFDPYERDLVLTADDVVRLPDRRREDRAPKKRVELHLHTAMSAMDAPLPVAAAVRRAAEYGHAAVAITDHGVVQAYPEAYAAGEQYGVKILYGLEAYLVDDETEIVFDPDPKRRLADDAYVVFDVETTGLSSERDTIIEIGAVKIEGGREVGAFHTFVDPGRPLPAKIVELTGITDAMLRGAPTPEEALARFRAFIDGATLVAHNARFDLGFLRAGLKRAGLPPFSGPAIDTLGLARLLLPDLKNHRLDTLAEHFGVALERHHRAVDDARATAEIFLKLLQELAGRGITTQGALAAEKDPEAYAKVRPKHATLWATSEAGLQNLYRLVTKSHLETFHRVPRITKRDLEAHREGLLVGSGCDEGELFDAAMNEDFDSLLRRMSFYDVVEVMPPDVYLARMDLSEAEALPIIRQTIERLIAAAEVAGKPVVATGNVHHLDPEDVVFRRILLANQNGPRTRDPNRIRPQPYRTTEEMLEAFAFLGREKAEEIVIHQPTAIAEAIPSMKPFPDGLFTPVIDGAEDEIRRLATERARAVYGDPLPAIVAERLERELRSIIDGGFAVVYLIAQKLVKKSLEDGYLVGSRGSVGSSLVATMLGITEVNPLPPHYVCPSCHYSAFVEDGSVKDGYDLPEQACPVCGTPLHRDGHDIPFETFMGFKGDKVPDIDLNFSGEYQAEAHRHAEAILGRTNVFRAGTISTVAEKTAYGFVRKYLEERGETRRKAEIDWLARGTAGVKRTTGQHPGGLIVVPRGEDVHRFTPLQRPADDPASETITTHFDYHALSDRLLKLDLLGHDDPTVLRMLYDLTGIDPRTVPPTDPTVMALFSGTEPLGPDVGLEAIDVRVGTLGLPEFGTRFVRGMLEETRPTTFAELVQISGLSHGTDVWVGNAQELIRSGVAELKDVIGCRDDIMLYLIGKGLEPQQAFRVMESVRKGKGVPPDDQEAMRAHGVPAWYIDSCQKIKYMFPKAHAVAYVLMAVRIAYFKVYHPLAFYATYFSIRADEFDLALVLAGEAAVREKIAELLQKGTEASAKEKNLLTVLEVAYEMLRRGFRFLPLDLERSDAFRFIPEGDGLLVPFIAVDGLGEAAAESIVRAREDGPFLSVEDFHARTRVSKAVVDALRALGAFARLPETNQMTLF</sequence>
<dbReference type="EMBL" id="PEBV01000001">
    <property type="protein sequence ID" value="PTQ54981.1"/>
    <property type="molecule type" value="Genomic_DNA"/>
</dbReference>
<keyword evidence="9 11" id="KW-0239">DNA-directed DNA polymerase</keyword>
<dbReference type="SUPFAM" id="SSF53098">
    <property type="entry name" value="Ribonuclease H-like"/>
    <property type="match status" value="1"/>
</dbReference>
<keyword evidence="6 11" id="KW-0540">Nuclease</keyword>
<dbReference type="InterPro" id="IPR012337">
    <property type="entry name" value="RNaseH-like_sf"/>
</dbReference>
<evidence type="ECO:0000313" key="16">
    <source>
        <dbReference type="Proteomes" id="UP000244180"/>
    </source>
</evidence>
<evidence type="ECO:0000259" key="13">
    <source>
        <dbReference type="SMART" id="SM00479"/>
    </source>
</evidence>
<dbReference type="PANTHER" id="PTHR32294">
    <property type="entry name" value="DNA POLYMERASE III SUBUNIT ALPHA"/>
    <property type="match status" value="1"/>
</dbReference>
<evidence type="ECO:0000256" key="11">
    <source>
        <dbReference type="HAMAP-Rule" id="MF_00356"/>
    </source>
</evidence>
<dbReference type="SMART" id="SM00481">
    <property type="entry name" value="POLIIIAc"/>
    <property type="match status" value="1"/>
</dbReference>
<dbReference type="InterPro" id="IPR040982">
    <property type="entry name" value="DNA_pol3_finger"/>
</dbReference>
<dbReference type="InterPro" id="IPR029460">
    <property type="entry name" value="DNAPol_HHH"/>
</dbReference>
<dbReference type="Gene3D" id="3.30.420.10">
    <property type="entry name" value="Ribonuclease H-like superfamily/Ribonuclease H"/>
    <property type="match status" value="1"/>
</dbReference>
<comment type="caution">
    <text evidence="15">The sequence shown here is derived from an EMBL/GenBank/DDBJ whole genome shotgun (WGS) entry which is preliminary data.</text>
</comment>
<dbReference type="CDD" id="cd04484">
    <property type="entry name" value="polC_OBF"/>
    <property type="match status" value="1"/>
</dbReference>
<dbReference type="FunFam" id="3.30.420.10:FF:000045">
    <property type="entry name" value="3'-5' exonuclease DinG"/>
    <property type="match status" value="1"/>
</dbReference>
<comment type="subcellular location">
    <subcellularLocation>
        <location evidence="11">Cytoplasm</location>
    </subcellularLocation>
</comment>
<keyword evidence="3 11" id="KW-0808">Transferase</keyword>